<evidence type="ECO:0000313" key="1">
    <source>
        <dbReference type="EMBL" id="CAA9349422.1"/>
    </source>
</evidence>
<proteinExistence type="predicted"/>
<gene>
    <name evidence="1" type="ORF">AVDCRST_MAG89-3050</name>
</gene>
<protein>
    <submittedName>
        <fullName evidence="1">Uncharacterized protein</fullName>
    </submittedName>
</protein>
<accession>A0A6J4M3Q2</accession>
<organism evidence="1">
    <name type="scientific">uncultured Gemmatimonadota bacterium</name>
    <dbReference type="NCBI Taxonomy" id="203437"/>
    <lineage>
        <taxon>Bacteria</taxon>
        <taxon>Pseudomonadati</taxon>
        <taxon>Gemmatimonadota</taxon>
        <taxon>environmental samples</taxon>
    </lineage>
</organism>
<sequence length="77" mass="8488">GFAPSVAIGRAVRGRRLPPSGEGSRCRPLDVPCRVRENSLRGRPSGCGWMVAGAEMDKEAPDWRSGRSCRKPLRRRV</sequence>
<name>A0A6J4M3Q2_9BACT</name>
<feature type="non-terminal residue" evidence="1">
    <location>
        <position position="77"/>
    </location>
</feature>
<feature type="non-terminal residue" evidence="1">
    <location>
        <position position="1"/>
    </location>
</feature>
<dbReference type="AlphaFoldDB" id="A0A6J4M3Q2"/>
<dbReference type="EMBL" id="CADCTV010000635">
    <property type="protein sequence ID" value="CAA9349422.1"/>
    <property type="molecule type" value="Genomic_DNA"/>
</dbReference>
<reference evidence="1" key="1">
    <citation type="submission" date="2020-02" db="EMBL/GenBank/DDBJ databases">
        <authorList>
            <person name="Meier V. D."/>
        </authorList>
    </citation>
    <scope>NUCLEOTIDE SEQUENCE</scope>
    <source>
        <strain evidence="1">AVDCRST_MAG89</strain>
    </source>
</reference>